<dbReference type="Pfam" id="PF00059">
    <property type="entry name" value="Lectin_C"/>
    <property type="match status" value="1"/>
</dbReference>
<reference evidence="5" key="1">
    <citation type="submission" date="2022-10" db="EMBL/GenBank/DDBJ databases">
        <title>Genome assembly of Pristionchus species.</title>
        <authorList>
            <person name="Yoshida K."/>
            <person name="Sommer R.J."/>
        </authorList>
    </citation>
    <scope>NUCLEOTIDE SEQUENCE [LARGE SCALE GENOMIC DNA]</scope>
    <source>
        <strain evidence="5">RS5460</strain>
    </source>
</reference>
<dbReference type="EMBL" id="BTRK01000005">
    <property type="protein sequence ID" value="GMR52159.1"/>
    <property type="molecule type" value="Genomic_DNA"/>
</dbReference>
<proteinExistence type="predicted"/>
<dbReference type="SUPFAM" id="SSF56436">
    <property type="entry name" value="C-type lectin-like"/>
    <property type="match status" value="2"/>
</dbReference>
<dbReference type="InterPro" id="IPR016186">
    <property type="entry name" value="C-type_lectin-like/link_sf"/>
</dbReference>
<dbReference type="CDD" id="cd00037">
    <property type="entry name" value="CLECT"/>
    <property type="match status" value="1"/>
</dbReference>
<keyword evidence="1" id="KW-1015">Disulfide bond</keyword>
<dbReference type="InterPro" id="IPR016187">
    <property type="entry name" value="CTDL_fold"/>
</dbReference>
<dbReference type="SMART" id="SM00034">
    <property type="entry name" value="CLECT"/>
    <property type="match status" value="2"/>
</dbReference>
<dbReference type="PROSITE" id="PS50041">
    <property type="entry name" value="C_TYPE_LECTIN_2"/>
    <property type="match status" value="1"/>
</dbReference>
<name>A0AAN5CWZ5_9BILA</name>
<comment type="caution">
    <text evidence="4">The sequence shown here is derived from an EMBL/GenBank/DDBJ whole genome shotgun (WGS) entry which is preliminary data.</text>
</comment>
<evidence type="ECO:0000259" key="3">
    <source>
        <dbReference type="PROSITE" id="PS50041"/>
    </source>
</evidence>
<dbReference type="PANTHER" id="PTHR22991">
    <property type="entry name" value="PROTEIN CBG13490"/>
    <property type="match status" value="1"/>
</dbReference>
<sequence>MRRFLLFFFVLQFVLCACPDGYELVKEGECRGFASKLSSTYEESLEGAVAKCDQVQGKPVIIHNEEQQQYWLQKRESWRSDYLILGLRCNASGKAEWADGSVIDFIPPDGGVDDMNYCYSDCSWYLWHDGHYHSLCTKIAVDADVFCTTQLHQPVASGDGCELIDDDDKNGACYQVSTAAENWEDAQKICKTLGADLASVHSAQENSFIRRLAMSHGALKGVFLGGKSTGKDNGFGWTDGSPWDYNSFATGYPAAGKGDCVVMDTSTSAGQWQNQDCSASLPVACARQSSNHVCAKGPWTEGEFITSPGFPFDSSTPCDFEFTVAAGKRVEVEVIFLEANSCCDQLVMSDSLTGGNLVAKSVSLAEEWNVTGEVNNKVYKTKSSNTMKVSWKPNGGVNVKGVMMTYRAI</sequence>
<dbReference type="InterPro" id="IPR018378">
    <property type="entry name" value="C-type_lectin_CS"/>
</dbReference>
<evidence type="ECO:0000256" key="1">
    <source>
        <dbReference type="ARBA" id="ARBA00023157"/>
    </source>
</evidence>
<dbReference type="PANTHER" id="PTHR22991:SF40">
    <property type="entry name" value="PROTEIN CBG13490"/>
    <property type="match status" value="1"/>
</dbReference>
<evidence type="ECO:0000313" key="4">
    <source>
        <dbReference type="EMBL" id="GMR52159.1"/>
    </source>
</evidence>
<dbReference type="Gene3D" id="3.10.100.10">
    <property type="entry name" value="Mannose-Binding Protein A, subunit A"/>
    <property type="match status" value="2"/>
</dbReference>
<keyword evidence="5" id="KW-1185">Reference proteome</keyword>
<feature type="signal peptide" evidence="2">
    <location>
        <begin position="1"/>
        <end position="16"/>
    </location>
</feature>
<dbReference type="InterPro" id="IPR035914">
    <property type="entry name" value="Sperma_CUB_dom_sf"/>
</dbReference>
<organism evidence="4 5">
    <name type="scientific">Pristionchus mayeri</name>
    <dbReference type="NCBI Taxonomy" id="1317129"/>
    <lineage>
        <taxon>Eukaryota</taxon>
        <taxon>Metazoa</taxon>
        <taxon>Ecdysozoa</taxon>
        <taxon>Nematoda</taxon>
        <taxon>Chromadorea</taxon>
        <taxon>Rhabditida</taxon>
        <taxon>Rhabditina</taxon>
        <taxon>Diplogasteromorpha</taxon>
        <taxon>Diplogasteroidea</taxon>
        <taxon>Neodiplogasteridae</taxon>
        <taxon>Pristionchus</taxon>
    </lineage>
</organism>
<dbReference type="SUPFAM" id="SSF49854">
    <property type="entry name" value="Spermadhesin, CUB domain"/>
    <property type="match status" value="1"/>
</dbReference>
<evidence type="ECO:0000256" key="2">
    <source>
        <dbReference type="SAM" id="SignalP"/>
    </source>
</evidence>
<dbReference type="PROSITE" id="PS00615">
    <property type="entry name" value="C_TYPE_LECTIN_1"/>
    <property type="match status" value="1"/>
</dbReference>
<dbReference type="InterPro" id="IPR050976">
    <property type="entry name" value="Snaclec"/>
</dbReference>
<dbReference type="AlphaFoldDB" id="A0AAN5CWZ5"/>
<gene>
    <name evidence="4" type="ORF">PMAYCL1PPCAC_22354</name>
</gene>
<keyword evidence="2" id="KW-0732">Signal</keyword>
<evidence type="ECO:0000313" key="5">
    <source>
        <dbReference type="Proteomes" id="UP001328107"/>
    </source>
</evidence>
<feature type="chain" id="PRO_5042843649" description="C-type lectin domain-containing protein" evidence="2">
    <location>
        <begin position="17"/>
        <end position="409"/>
    </location>
</feature>
<protein>
    <recommendedName>
        <fullName evidence="3">C-type lectin domain-containing protein</fullName>
    </recommendedName>
</protein>
<accession>A0AAN5CWZ5</accession>
<dbReference type="PROSITE" id="PS51257">
    <property type="entry name" value="PROKAR_LIPOPROTEIN"/>
    <property type="match status" value="1"/>
</dbReference>
<dbReference type="Proteomes" id="UP001328107">
    <property type="component" value="Unassembled WGS sequence"/>
</dbReference>
<dbReference type="InterPro" id="IPR001304">
    <property type="entry name" value="C-type_lectin-like"/>
</dbReference>
<feature type="domain" description="C-type lectin" evidence="3">
    <location>
        <begin position="169"/>
        <end position="286"/>
    </location>
</feature>